<dbReference type="RefSeq" id="WP_081446510.1">
    <property type="nucleotide sequence ID" value="NZ_CP066007.1"/>
</dbReference>
<gene>
    <name evidence="3" type="ORF">I6I10_08325</name>
</gene>
<dbReference type="PANTHER" id="PTHR34215:SF1">
    <property type="entry name" value="YLXR DOMAIN-CONTAINING PROTEIN"/>
    <property type="match status" value="1"/>
</dbReference>
<evidence type="ECO:0000256" key="1">
    <source>
        <dbReference type="SAM" id="MobiDB-lite"/>
    </source>
</evidence>
<evidence type="ECO:0000313" key="4">
    <source>
        <dbReference type="Proteomes" id="UP000596145"/>
    </source>
</evidence>
<organism evidence="3 4">
    <name type="scientific">Corynebacterium glucuronolyticum</name>
    <dbReference type="NCBI Taxonomy" id="39791"/>
    <lineage>
        <taxon>Bacteria</taxon>
        <taxon>Bacillati</taxon>
        <taxon>Actinomycetota</taxon>
        <taxon>Actinomycetes</taxon>
        <taxon>Mycobacteriales</taxon>
        <taxon>Corynebacteriaceae</taxon>
        <taxon>Corynebacterium</taxon>
    </lineage>
</organism>
<evidence type="ECO:0000313" key="3">
    <source>
        <dbReference type="EMBL" id="QQB45521.1"/>
    </source>
</evidence>
<dbReference type="Gene3D" id="3.30.1230.10">
    <property type="entry name" value="YlxR-like"/>
    <property type="match status" value="1"/>
</dbReference>
<dbReference type="PANTHER" id="PTHR34215">
    <property type="entry name" value="BLL0784 PROTEIN"/>
    <property type="match status" value="1"/>
</dbReference>
<dbReference type="GeneID" id="92760318"/>
<dbReference type="OrthoDB" id="5244965at2"/>
<proteinExistence type="predicted"/>
<evidence type="ECO:0000259" key="2">
    <source>
        <dbReference type="Pfam" id="PF04296"/>
    </source>
</evidence>
<protein>
    <submittedName>
        <fullName evidence="3">YlxR family protein</fullName>
    </submittedName>
</protein>
<accession>A0A7T4EDR3</accession>
<dbReference type="InterPro" id="IPR035931">
    <property type="entry name" value="YlxR-like_sf"/>
</dbReference>
<feature type="region of interest" description="Disordered" evidence="1">
    <location>
        <begin position="72"/>
        <end position="116"/>
    </location>
</feature>
<dbReference type="InterPro" id="IPR037465">
    <property type="entry name" value="YlxR"/>
</dbReference>
<dbReference type="AlphaFoldDB" id="A0A7T4EDR3"/>
<dbReference type="Proteomes" id="UP000596145">
    <property type="component" value="Chromosome"/>
</dbReference>
<dbReference type="EMBL" id="CP066007">
    <property type="protein sequence ID" value="QQB45521.1"/>
    <property type="molecule type" value="Genomic_DNA"/>
</dbReference>
<feature type="domain" description="YlxR" evidence="2">
    <location>
        <begin position="9"/>
        <end position="76"/>
    </location>
</feature>
<sequence length="116" mass="13123">MTSPRNRFRTCIATRRVQPDTSLLRVVADTDASNRVIPDPQRRLPGRGAWLTPTVEAYEIAEKRQAFRRALRMKRNPDSSPVREYISRAQAAPAGINNRESSADRGMTTTRKDPSN</sequence>
<dbReference type="SUPFAM" id="SSF64376">
    <property type="entry name" value="YlxR-like"/>
    <property type="match status" value="1"/>
</dbReference>
<reference evidence="3 4" key="1">
    <citation type="submission" date="2020-12" db="EMBL/GenBank/DDBJ databases">
        <title>FDA dAtabase for Regulatory Grade micrObial Sequences (FDA-ARGOS): Supporting development and validation of Infectious Disease Dx tests.</title>
        <authorList>
            <person name="Sproer C."/>
            <person name="Gronow S."/>
            <person name="Severitt S."/>
            <person name="Schroder I."/>
            <person name="Tallon L."/>
            <person name="Sadzewicz L."/>
            <person name="Zhao X."/>
            <person name="Boylan J."/>
            <person name="Ott S."/>
            <person name="Bowen H."/>
            <person name="Vavikolanu K."/>
            <person name="Mehta A."/>
            <person name="Aluvathingal J."/>
            <person name="Nadendla S."/>
            <person name="Lowell S."/>
            <person name="Myers T."/>
            <person name="Yan Y."/>
            <person name="Sichtig H."/>
        </authorList>
    </citation>
    <scope>NUCLEOTIDE SEQUENCE [LARGE SCALE GENOMIC DNA]</scope>
    <source>
        <strain evidence="3 4">FDAARGOS_1053</strain>
    </source>
</reference>
<dbReference type="Pfam" id="PF04296">
    <property type="entry name" value="YlxR"/>
    <property type="match status" value="1"/>
</dbReference>
<dbReference type="InterPro" id="IPR007393">
    <property type="entry name" value="YlxR_dom"/>
</dbReference>
<name>A0A7T4EDR3_9CORY</name>